<dbReference type="PROSITE" id="PS50846">
    <property type="entry name" value="HMA_2"/>
    <property type="match status" value="1"/>
</dbReference>
<dbReference type="SFLD" id="SFLDS00003">
    <property type="entry name" value="Haloacid_Dehalogenase"/>
    <property type="match status" value="1"/>
</dbReference>
<keyword evidence="4 10" id="KW-0479">Metal-binding</keyword>
<dbReference type="NCBIfam" id="TIGR01494">
    <property type="entry name" value="ATPase_P-type"/>
    <property type="match status" value="1"/>
</dbReference>
<proteinExistence type="inferred from homology"/>
<feature type="transmembrane region" description="Helical" evidence="10">
    <location>
        <begin position="217"/>
        <end position="238"/>
    </location>
</feature>
<dbReference type="InterPro" id="IPR001757">
    <property type="entry name" value="P_typ_ATPase"/>
</dbReference>
<evidence type="ECO:0000256" key="9">
    <source>
        <dbReference type="ARBA" id="ARBA00023136"/>
    </source>
</evidence>
<keyword evidence="10" id="KW-1003">Cell membrane</keyword>
<dbReference type="SUPFAM" id="SSF56784">
    <property type="entry name" value="HAD-like"/>
    <property type="match status" value="1"/>
</dbReference>
<dbReference type="PANTHER" id="PTHR43520">
    <property type="entry name" value="ATP7, ISOFORM B"/>
    <property type="match status" value="1"/>
</dbReference>
<dbReference type="InterPro" id="IPR059000">
    <property type="entry name" value="ATPase_P-type_domA"/>
</dbReference>
<dbReference type="InterPro" id="IPR027256">
    <property type="entry name" value="P-typ_ATPase_IB"/>
</dbReference>
<dbReference type="PRINTS" id="PR00943">
    <property type="entry name" value="CUATPASE"/>
</dbReference>
<feature type="transmembrane region" description="Helical" evidence="10">
    <location>
        <begin position="470"/>
        <end position="492"/>
    </location>
</feature>
<dbReference type="Proteomes" id="UP001597480">
    <property type="component" value="Unassembled WGS sequence"/>
</dbReference>
<dbReference type="PROSITE" id="PS00154">
    <property type="entry name" value="ATPASE_E1_E2"/>
    <property type="match status" value="1"/>
</dbReference>
<dbReference type="PRINTS" id="PR00119">
    <property type="entry name" value="CATATPASE"/>
</dbReference>
<feature type="transmembrane region" description="Helical" evidence="10">
    <location>
        <begin position="787"/>
        <end position="806"/>
    </location>
</feature>
<dbReference type="Pfam" id="PF00122">
    <property type="entry name" value="E1-E2_ATPase"/>
    <property type="match status" value="1"/>
</dbReference>
<accession>A0ABW5NYK9</accession>
<dbReference type="Gene3D" id="3.30.70.100">
    <property type="match status" value="1"/>
</dbReference>
<keyword evidence="3 10" id="KW-0812">Transmembrane</keyword>
<keyword evidence="8 10" id="KW-1133">Transmembrane helix</keyword>
<dbReference type="SFLD" id="SFLDF00027">
    <property type="entry name" value="p-type_atpase"/>
    <property type="match status" value="1"/>
</dbReference>
<dbReference type="InterPro" id="IPR023299">
    <property type="entry name" value="ATPase_P-typ_cyto_dom_N"/>
</dbReference>
<dbReference type="InterPro" id="IPR008250">
    <property type="entry name" value="ATPase_P-typ_transduc_dom_A_sf"/>
</dbReference>
<keyword evidence="7" id="KW-1278">Translocase</keyword>
<evidence type="ECO:0000256" key="4">
    <source>
        <dbReference type="ARBA" id="ARBA00022723"/>
    </source>
</evidence>
<evidence type="ECO:0000259" key="12">
    <source>
        <dbReference type="PROSITE" id="PS50846"/>
    </source>
</evidence>
<keyword evidence="9 10" id="KW-0472">Membrane</keyword>
<dbReference type="Gene3D" id="2.70.150.10">
    <property type="entry name" value="Calcium-transporting ATPase, cytoplasmic transduction domain A"/>
    <property type="match status" value="1"/>
</dbReference>
<dbReference type="SUPFAM" id="SSF81665">
    <property type="entry name" value="Calcium ATPase, transmembrane domain M"/>
    <property type="match status" value="1"/>
</dbReference>
<evidence type="ECO:0000313" key="14">
    <source>
        <dbReference type="Proteomes" id="UP001597480"/>
    </source>
</evidence>
<evidence type="ECO:0000256" key="6">
    <source>
        <dbReference type="ARBA" id="ARBA00022840"/>
    </source>
</evidence>
<dbReference type="SUPFAM" id="SSF55008">
    <property type="entry name" value="HMA, heavy metal-associated domain"/>
    <property type="match status" value="1"/>
</dbReference>
<dbReference type="NCBIfam" id="TIGR01525">
    <property type="entry name" value="ATPase-IB_hvy"/>
    <property type="match status" value="1"/>
</dbReference>
<dbReference type="Gene3D" id="3.40.1110.10">
    <property type="entry name" value="Calcium-transporting ATPase, cytoplasmic domain N"/>
    <property type="match status" value="1"/>
</dbReference>
<reference evidence="14" key="1">
    <citation type="journal article" date="2019" name="Int. J. Syst. Evol. Microbiol.">
        <title>The Global Catalogue of Microorganisms (GCM) 10K type strain sequencing project: providing services to taxonomists for standard genome sequencing and annotation.</title>
        <authorList>
            <consortium name="The Broad Institute Genomics Platform"/>
            <consortium name="The Broad Institute Genome Sequencing Center for Infectious Disease"/>
            <person name="Wu L."/>
            <person name="Ma J."/>
        </authorList>
    </citation>
    <scope>NUCLEOTIDE SEQUENCE [LARGE SCALE GENOMIC DNA]</scope>
    <source>
        <strain evidence="14">KCTC 42107</strain>
    </source>
</reference>
<dbReference type="InterPro" id="IPR017969">
    <property type="entry name" value="Heavy-metal-associated_CS"/>
</dbReference>
<evidence type="ECO:0000256" key="3">
    <source>
        <dbReference type="ARBA" id="ARBA00022692"/>
    </source>
</evidence>
<dbReference type="NCBIfam" id="TIGR01511">
    <property type="entry name" value="ATPase-IB1_Cu"/>
    <property type="match status" value="1"/>
</dbReference>
<dbReference type="InterPro" id="IPR023298">
    <property type="entry name" value="ATPase_P-typ_TM_dom_sf"/>
</dbReference>
<evidence type="ECO:0000256" key="11">
    <source>
        <dbReference type="SAM" id="MobiDB-lite"/>
    </source>
</evidence>
<feature type="transmembrane region" description="Helical" evidence="10">
    <location>
        <begin position="289"/>
        <end position="308"/>
    </location>
</feature>
<dbReference type="Gene3D" id="3.40.50.1000">
    <property type="entry name" value="HAD superfamily/HAD-like"/>
    <property type="match status" value="1"/>
</dbReference>
<gene>
    <name evidence="13" type="ORF">ACFSR3_12915</name>
</gene>
<evidence type="ECO:0000256" key="8">
    <source>
        <dbReference type="ARBA" id="ARBA00022989"/>
    </source>
</evidence>
<evidence type="ECO:0000256" key="5">
    <source>
        <dbReference type="ARBA" id="ARBA00022741"/>
    </source>
</evidence>
<dbReference type="EMBL" id="JBHUMD010000026">
    <property type="protein sequence ID" value="MFD2602962.1"/>
    <property type="molecule type" value="Genomic_DNA"/>
</dbReference>
<dbReference type="PANTHER" id="PTHR43520:SF8">
    <property type="entry name" value="P-TYPE CU(+) TRANSPORTER"/>
    <property type="match status" value="1"/>
</dbReference>
<evidence type="ECO:0000313" key="13">
    <source>
        <dbReference type="EMBL" id="MFD2602962.1"/>
    </source>
</evidence>
<dbReference type="InterPro" id="IPR036412">
    <property type="entry name" value="HAD-like_sf"/>
</dbReference>
<keyword evidence="5 10" id="KW-0547">Nucleotide-binding</keyword>
<feature type="transmembrane region" description="Helical" evidence="10">
    <location>
        <begin position="445"/>
        <end position="464"/>
    </location>
</feature>
<dbReference type="SFLD" id="SFLDG00002">
    <property type="entry name" value="C1.7:_P-type_atpase_like"/>
    <property type="match status" value="1"/>
</dbReference>
<organism evidence="13 14">
    <name type="scientific">Flavobacterium suzhouense</name>
    <dbReference type="NCBI Taxonomy" id="1529638"/>
    <lineage>
        <taxon>Bacteria</taxon>
        <taxon>Pseudomonadati</taxon>
        <taxon>Bacteroidota</taxon>
        <taxon>Flavobacteriia</taxon>
        <taxon>Flavobacteriales</taxon>
        <taxon>Flavobacteriaceae</taxon>
        <taxon>Flavobacterium</taxon>
    </lineage>
</organism>
<dbReference type="InterPro" id="IPR044492">
    <property type="entry name" value="P_typ_ATPase_HD_dom"/>
</dbReference>
<dbReference type="PROSITE" id="PS01047">
    <property type="entry name" value="HMA_1"/>
    <property type="match status" value="1"/>
</dbReference>
<dbReference type="InterPro" id="IPR006121">
    <property type="entry name" value="HMA_dom"/>
</dbReference>
<dbReference type="Pfam" id="PF00403">
    <property type="entry name" value="HMA"/>
    <property type="match status" value="1"/>
</dbReference>
<dbReference type="CDD" id="cd02094">
    <property type="entry name" value="P-type_ATPase_Cu-like"/>
    <property type="match status" value="1"/>
</dbReference>
<dbReference type="RefSeq" id="WP_379821485.1">
    <property type="nucleotide sequence ID" value="NZ_JBHUMD010000026.1"/>
</dbReference>
<feature type="transmembrane region" description="Helical" evidence="10">
    <location>
        <begin position="812"/>
        <end position="834"/>
    </location>
</feature>
<dbReference type="Pfam" id="PF19335">
    <property type="entry name" value="HMBD"/>
    <property type="match status" value="2"/>
</dbReference>
<dbReference type="InterPro" id="IPR018303">
    <property type="entry name" value="ATPase_P-typ_P_site"/>
</dbReference>
<evidence type="ECO:0000256" key="2">
    <source>
        <dbReference type="ARBA" id="ARBA00006024"/>
    </source>
</evidence>
<evidence type="ECO:0000256" key="10">
    <source>
        <dbReference type="RuleBase" id="RU362081"/>
    </source>
</evidence>
<dbReference type="InterPro" id="IPR036163">
    <property type="entry name" value="HMA_dom_sf"/>
</dbReference>
<keyword evidence="6 10" id="KW-0067">ATP-binding</keyword>
<feature type="domain" description="HMA" evidence="12">
    <location>
        <begin position="1"/>
        <end position="65"/>
    </location>
</feature>
<sequence>MTHTYSIEGMSCNGCREKVEKALNSIGGITAQVSLNPPQSVITMAAHIQTEDLQQVLSRAGNYKIRMQDHKSSDSQGHHSYHSEKQNVNNKEGDHEPKGAKYYCPMHCEGDKTYDKPGSCPVCGMNLEKIPQLQAASSKYTCPMHPEIVKEAPGACPICGMELIPLASTDDSEEENHYKILRRKFWIAVAFTLPVFVLAMGEMIPGDPIGRVVGQKVSSWLQFAFSLPVVFYATWMFFQRAWTSFVTLKLNMFSLIGLGAAAAFAFSIGGLLIPSVFPEEFRGHHGGVHLYFEAVTVILTLVLLGQLLEAKAHSRTSGAIRELLKLAPTDATLIRDGKDVQIHINEIKQGDILRVKPGEKIPVDGSITEGSASIDESMITGEPIPVTKEQGDKVSAGTINGTKTFLMAAERVGEETLLAQIIEMVNFASRSRAPIQKLADKVSRYFVPAVITIALITFVIWAVYGPQPAYVFGFANALAVLIIACPCALGLATPMSIMVGVGSGARQGVLIKNAEALEKMAKVDVLITDKTGTITEEKPSLERLSASEGSDEQEVLRVISSLNQHSEHPLATAIMNYAITKGTNPEKIENFEAVTGKGVTAILGHQKAAIGNRGLMEEIGIAIPEKLAGEVANEQGQGKTVSFVSLDNRVIGFITITDAVKVTSAEAIKSLQNKGIDVIMLTGDNPLTAKAVAQQLGLQHFKAEALPGDKLDEIRKLQAQGKVVAMAGDGINDAPALAQADIGIAMGTGTDVAIESAGVTLLQGDLQGIVKAYELSHKVMKNIRQNLFLAFIYNIIGIPIAAGVLYPSFGILLSPMIAAAAMSLSSVSVILNSLRIKNL</sequence>
<comment type="caution">
    <text evidence="13">The sequence shown here is derived from an EMBL/GenBank/DDBJ whole genome shotgun (WGS) entry which is preliminary data.</text>
</comment>
<dbReference type="InterPro" id="IPR045800">
    <property type="entry name" value="HMBD"/>
</dbReference>
<evidence type="ECO:0000256" key="7">
    <source>
        <dbReference type="ARBA" id="ARBA00022967"/>
    </source>
</evidence>
<name>A0ABW5NYK9_9FLAO</name>
<dbReference type="InterPro" id="IPR023214">
    <property type="entry name" value="HAD_sf"/>
</dbReference>
<feature type="region of interest" description="Disordered" evidence="11">
    <location>
        <begin position="68"/>
        <end position="95"/>
    </location>
</feature>
<evidence type="ECO:0000256" key="1">
    <source>
        <dbReference type="ARBA" id="ARBA00004127"/>
    </source>
</evidence>
<feature type="transmembrane region" description="Helical" evidence="10">
    <location>
        <begin position="250"/>
        <end position="277"/>
    </location>
</feature>
<protein>
    <submittedName>
        <fullName evidence="13">Heavy metal translocating P-type ATPase</fullName>
    </submittedName>
</protein>
<comment type="subcellular location">
    <subcellularLocation>
        <location evidence="10">Cell membrane</location>
    </subcellularLocation>
    <subcellularLocation>
        <location evidence="1">Endomembrane system</location>
        <topology evidence="1">Multi-pass membrane protein</topology>
    </subcellularLocation>
</comment>
<dbReference type="Pfam" id="PF00702">
    <property type="entry name" value="Hydrolase"/>
    <property type="match status" value="1"/>
</dbReference>
<keyword evidence="14" id="KW-1185">Reference proteome</keyword>
<comment type="similarity">
    <text evidence="2 10">Belongs to the cation transport ATPase (P-type) (TC 3.A.3) family. Type IB subfamily.</text>
</comment>
<dbReference type="CDD" id="cd00371">
    <property type="entry name" value="HMA"/>
    <property type="match status" value="1"/>
</dbReference>
<dbReference type="SUPFAM" id="SSF81653">
    <property type="entry name" value="Calcium ATPase, transduction domain A"/>
    <property type="match status" value="1"/>
</dbReference>
<feature type="transmembrane region" description="Helical" evidence="10">
    <location>
        <begin position="185"/>
        <end position="205"/>
    </location>
</feature>